<keyword evidence="1" id="KW-1133">Transmembrane helix</keyword>
<evidence type="ECO:0000256" key="1">
    <source>
        <dbReference type="SAM" id="Phobius"/>
    </source>
</evidence>
<reference evidence="2" key="1">
    <citation type="submission" date="2018-02" db="EMBL/GenBank/DDBJ databases">
        <title>Rhizophora mucronata_Transcriptome.</title>
        <authorList>
            <person name="Meera S.P."/>
            <person name="Sreeshan A."/>
            <person name="Augustine A."/>
        </authorList>
    </citation>
    <scope>NUCLEOTIDE SEQUENCE</scope>
    <source>
        <tissue evidence="2">Leaf</tissue>
    </source>
</reference>
<keyword evidence="1" id="KW-0812">Transmembrane</keyword>
<protein>
    <submittedName>
        <fullName evidence="2">Uncharacterized protein</fullName>
    </submittedName>
</protein>
<proteinExistence type="predicted"/>
<sequence length="75" mass="9030">MWFADGYIISDFCFLGTPVLCFGFREWVFSFSMTTWYVVKTSDILDTRMFTWSGALGPTMKYWKLYFKQNDSYQR</sequence>
<feature type="transmembrane region" description="Helical" evidence="1">
    <location>
        <begin position="6"/>
        <end position="24"/>
    </location>
</feature>
<dbReference type="AlphaFoldDB" id="A0A2P2QEW5"/>
<accession>A0A2P2QEW5</accession>
<name>A0A2P2QEW5_RHIMU</name>
<keyword evidence="1" id="KW-0472">Membrane</keyword>
<dbReference type="EMBL" id="GGEC01085002">
    <property type="protein sequence ID" value="MBX65486.1"/>
    <property type="molecule type" value="Transcribed_RNA"/>
</dbReference>
<evidence type="ECO:0000313" key="2">
    <source>
        <dbReference type="EMBL" id="MBX65486.1"/>
    </source>
</evidence>
<organism evidence="2">
    <name type="scientific">Rhizophora mucronata</name>
    <name type="common">Asiatic mangrove</name>
    <dbReference type="NCBI Taxonomy" id="61149"/>
    <lineage>
        <taxon>Eukaryota</taxon>
        <taxon>Viridiplantae</taxon>
        <taxon>Streptophyta</taxon>
        <taxon>Embryophyta</taxon>
        <taxon>Tracheophyta</taxon>
        <taxon>Spermatophyta</taxon>
        <taxon>Magnoliopsida</taxon>
        <taxon>eudicotyledons</taxon>
        <taxon>Gunneridae</taxon>
        <taxon>Pentapetalae</taxon>
        <taxon>rosids</taxon>
        <taxon>fabids</taxon>
        <taxon>Malpighiales</taxon>
        <taxon>Rhizophoraceae</taxon>
        <taxon>Rhizophora</taxon>
    </lineage>
</organism>